<feature type="chain" id="PRO_5039131191" description="Lipoprotein" evidence="2">
    <location>
        <begin position="21"/>
        <end position="274"/>
    </location>
</feature>
<dbReference type="EMBL" id="BOOJ01000029">
    <property type="protein sequence ID" value="GIH92681.1"/>
    <property type="molecule type" value="Genomic_DNA"/>
</dbReference>
<feature type="compositionally biased region" description="Low complexity" evidence="1">
    <location>
        <begin position="38"/>
        <end position="71"/>
    </location>
</feature>
<feature type="signal peptide" evidence="2">
    <location>
        <begin position="1"/>
        <end position="20"/>
    </location>
</feature>
<name>A0A8J3SDJ4_9ACTN</name>
<evidence type="ECO:0000313" key="3">
    <source>
        <dbReference type="EMBL" id="GIH92681.1"/>
    </source>
</evidence>
<organism evidence="3 4">
    <name type="scientific">Planobispora siamensis</name>
    <dbReference type="NCBI Taxonomy" id="936338"/>
    <lineage>
        <taxon>Bacteria</taxon>
        <taxon>Bacillati</taxon>
        <taxon>Actinomycetota</taxon>
        <taxon>Actinomycetes</taxon>
        <taxon>Streptosporangiales</taxon>
        <taxon>Streptosporangiaceae</taxon>
        <taxon>Planobispora</taxon>
    </lineage>
</organism>
<keyword evidence="2" id="KW-0732">Signal</keyword>
<dbReference type="AlphaFoldDB" id="A0A8J3SDJ4"/>
<comment type="caution">
    <text evidence="3">The sequence shown here is derived from an EMBL/GenBank/DDBJ whole genome shotgun (WGS) entry which is preliminary data.</text>
</comment>
<evidence type="ECO:0000256" key="2">
    <source>
        <dbReference type="SAM" id="SignalP"/>
    </source>
</evidence>
<protein>
    <recommendedName>
        <fullName evidence="5">Lipoprotein</fullName>
    </recommendedName>
</protein>
<gene>
    <name evidence="3" type="ORF">Psi01_33110</name>
</gene>
<dbReference type="RefSeq" id="WP_204064891.1">
    <property type="nucleotide sequence ID" value="NZ_BOOJ01000029.1"/>
</dbReference>
<dbReference type="Proteomes" id="UP000619788">
    <property type="component" value="Unassembled WGS sequence"/>
</dbReference>
<evidence type="ECO:0000313" key="4">
    <source>
        <dbReference type="Proteomes" id="UP000619788"/>
    </source>
</evidence>
<reference evidence="3 4" key="1">
    <citation type="submission" date="2021-01" db="EMBL/GenBank/DDBJ databases">
        <title>Whole genome shotgun sequence of Planobispora siamensis NBRC 107568.</title>
        <authorList>
            <person name="Komaki H."/>
            <person name="Tamura T."/>
        </authorList>
    </citation>
    <scope>NUCLEOTIDE SEQUENCE [LARGE SCALE GENOMIC DNA]</scope>
    <source>
        <strain evidence="3 4">NBRC 107568</strain>
    </source>
</reference>
<dbReference type="PROSITE" id="PS51257">
    <property type="entry name" value="PROKAR_LIPOPROTEIN"/>
    <property type="match status" value="1"/>
</dbReference>
<accession>A0A8J3SDJ4</accession>
<feature type="region of interest" description="Disordered" evidence="1">
    <location>
        <begin position="25"/>
        <end position="87"/>
    </location>
</feature>
<evidence type="ECO:0008006" key="5">
    <source>
        <dbReference type="Google" id="ProtNLM"/>
    </source>
</evidence>
<proteinExistence type="predicted"/>
<sequence length="274" mass="27823">MRLSPVFVAAGLVLGLTGCAAVRDSLGASAPSPPPSAAPSTGSAAAPSTGSPSEASAGSPSEASAGSSATPEPSPSRTPRAAAKRYSGSGDKLIPIERTGEIGLITAVAHGRGSFLVQSVGVSGDDAETLAHGYDDHRSTRLYNVEGEEDITALRVVAGGSWTITLKPVSAARTWRGTKVTGSGDDVLHLEKEAAGAETLRSRFAGDDYFAVEGYTEDDSSLLASEVGSCEVEEALPDGTFLVTVTGDGSWTLERTGPARFQMAAGLPGDRSAL</sequence>
<keyword evidence="4" id="KW-1185">Reference proteome</keyword>
<evidence type="ECO:0000256" key="1">
    <source>
        <dbReference type="SAM" id="MobiDB-lite"/>
    </source>
</evidence>